<dbReference type="Proteomes" id="UP000190951">
    <property type="component" value="Chromosome"/>
</dbReference>
<dbReference type="GO" id="GO:0003700">
    <property type="term" value="F:DNA-binding transcription factor activity"/>
    <property type="evidence" value="ECO:0007669"/>
    <property type="project" value="InterPro"/>
</dbReference>
<keyword evidence="2" id="KW-0238">DNA-binding</keyword>
<evidence type="ECO:0000313" key="4">
    <source>
        <dbReference type="EMBL" id="URZ09959.1"/>
    </source>
</evidence>
<proteinExistence type="predicted"/>
<dbReference type="Pfam" id="PF07729">
    <property type="entry name" value="FCD"/>
    <property type="match status" value="1"/>
</dbReference>
<reference evidence="4 5" key="1">
    <citation type="submission" date="2022-04" db="EMBL/GenBank/DDBJ databases">
        <title>Genome sequence of C. roseum typestrain.</title>
        <authorList>
            <person name="Poehlein A."/>
            <person name="Schoch T."/>
            <person name="Duerre P."/>
            <person name="Daniel R."/>
        </authorList>
    </citation>
    <scope>NUCLEOTIDE SEQUENCE [LARGE SCALE GENOMIC DNA]</scope>
    <source>
        <strain evidence="4 5">DSM 7320</strain>
    </source>
</reference>
<accession>A0A1S8MAK0</accession>
<dbReference type="STRING" id="84029.CROST_23250"/>
<dbReference type="InterPro" id="IPR036390">
    <property type="entry name" value="WH_DNA-bd_sf"/>
</dbReference>
<gene>
    <name evidence="4" type="primary">rspR_1</name>
    <name evidence="4" type="ORF">CROST_006670</name>
</gene>
<dbReference type="SMART" id="SM00895">
    <property type="entry name" value="FCD"/>
    <property type="match status" value="1"/>
</dbReference>
<keyword evidence="3" id="KW-0804">Transcription</keyword>
<dbReference type="PROSITE" id="PS50949">
    <property type="entry name" value="HTH_GNTR"/>
    <property type="match status" value="1"/>
</dbReference>
<dbReference type="RefSeq" id="WP_077833475.1">
    <property type="nucleotide sequence ID" value="NZ_CP096983.1"/>
</dbReference>
<dbReference type="InterPro" id="IPR036388">
    <property type="entry name" value="WH-like_DNA-bd_sf"/>
</dbReference>
<evidence type="ECO:0000256" key="3">
    <source>
        <dbReference type="ARBA" id="ARBA00023163"/>
    </source>
</evidence>
<dbReference type="PANTHER" id="PTHR43537:SF24">
    <property type="entry name" value="GLUCONATE OPERON TRANSCRIPTIONAL REPRESSOR"/>
    <property type="match status" value="1"/>
</dbReference>
<keyword evidence="1" id="KW-0805">Transcription regulation</keyword>
<sequence length="216" mass="25057">MSKLPEIGTKISLTDKAYEIIKDAIMTNVFKPGEILIEEKLAEQLAISRTPLRTALRKLAYDHLVEINSSRNVIVSNIGQKDVEEITVVREVLEPLAVKELENNMKQDEIKKLEDILYTQKKAAKENNYEDLIKMEYEFHVCIGKFTKNKWLYGMIKDINTIVQRYLILSGSLNKYKEIAIEEHEIIISQLKEKQYEKAEASMKLHISNVSSRMLR</sequence>
<dbReference type="SUPFAM" id="SSF46785">
    <property type="entry name" value="Winged helix' DNA-binding domain"/>
    <property type="match status" value="1"/>
</dbReference>
<name>A0A1S8MAK0_9CLOT</name>
<dbReference type="SMART" id="SM00345">
    <property type="entry name" value="HTH_GNTR"/>
    <property type="match status" value="1"/>
</dbReference>
<dbReference type="AlphaFoldDB" id="A0A1S8MAK0"/>
<evidence type="ECO:0000256" key="2">
    <source>
        <dbReference type="ARBA" id="ARBA00023125"/>
    </source>
</evidence>
<dbReference type="InterPro" id="IPR011711">
    <property type="entry name" value="GntR_C"/>
</dbReference>
<dbReference type="SUPFAM" id="SSF48008">
    <property type="entry name" value="GntR ligand-binding domain-like"/>
    <property type="match status" value="1"/>
</dbReference>
<dbReference type="InterPro" id="IPR008920">
    <property type="entry name" value="TF_FadR/GntR_C"/>
</dbReference>
<dbReference type="EMBL" id="CP096983">
    <property type="protein sequence ID" value="URZ09959.1"/>
    <property type="molecule type" value="Genomic_DNA"/>
</dbReference>
<dbReference type="KEGG" id="crw:CROST_006670"/>
<dbReference type="InterPro" id="IPR000524">
    <property type="entry name" value="Tscrpt_reg_HTH_GntR"/>
</dbReference>
<dbReference type="PANTHER" id="PTHR43537">
    <property type="entry name" value="TRANSCRIPTIONAL REGULATOR, GNTR FAMILY"/>
    <property type="match status" value="1"/>
</dbReference>
<protein>
    <submittedName>
        <fullName evidence="4">HTH-type transcriptional repressor RspR</fullName>
    </submittedName>
</protein>
<keyword evidence="5" id="KW-1185">Reference proteome</keyword>
<dbReference type="Gene3D" id="1.10.10.10">
    <property type="entry name" value="Winged helix-like DNA-binding domain superfamily/Winged helix DNA-binding domain"/>
    <property type="match status" value="1"/>
</dbReference>
<dbReference type="Pfam" id="PF00392">
    <property type="entry name" value="GntR"/>
    <property type="match status" value="1"/>
</dbReference>
<evidence type="ECO:0000256" key="1">
    <source>
        <dbReference type="ARBA" id="ARBA00023015"/>
    </source>
</evidence>
<dbReference type="GO" id="GO:0003677">
    <property type="term" value="F:DNA binding"/>
    <property type="evidence" value="ECO:0007669"/>
    <property type="project" value="UniProtKB-KW"/>
</dbReference>
<organism evidence="4 5">
    <name type="scientific">Clostridium felsineum</name>
    <dbReference type="NCBI Taxonomy" id="36839"/>
    <lineage>
        <taxon>Bacteria</taxon>
        <taxon>Bacillati</taxon>
        <taxon>Bacillota</taxon>
        <taxon>Clostridia</taxon>
        <taxon>Eubacteriales</taxon>
        <taxon>Clostridiaceae</taxon>
        <taxon>Clostridium</taxon>
    </lineage>
</organism>
<evidence type="ECO:0000313" key="5">
    <source>
        <dbReference type="Proteomes" id="UP000190951"/>
    </source>
</evidence>
<dbReference type="Gene3D" id="1.20.120.530">
    <property type="entry name" value="GntR ligand-binding domain-like"/>
    <property type="match status" value="1"/>
</dbReference>